<dbReference type="Proteomes" id="UP001200034">
    <property type="component" value="Unassembled WGS sequence"/>
</dbReference>
<feature type="transmembrane region" description="Helical" evidence="5">
    <location>
        <begin position="94"/>
        <end position="114"/>
    </location>
</feature>
<evidence type="ECO:0000256" key="3">
    <source>
        <dbReference type="ARBA" id="ARBA00022989"/>
    </source>
</evidence>
<evidence type="ECO:0000256" key="5">
    <source>
        <dbReference type="SAM" id="Phobius"/>
    </source>
</evidence>
<keyword evidence="3 5" id="KW-1133">Transmembrane helix</keyword>
<keyword evidence="7" id="KW-1185">Reference proteome</keyword>
<dbReference type="SUPFAM" id="SSF48652">
    <property type="entry name" value="Tetraspanin"/>
    <property type="match status" value="1"/>
</dbReference>
<feature type="transmembrane region" description="Helical" evidence="5">
    <location>
        <begin position="224"/>
        <end position="244"/>
    </location>
</feature>
<name>A0AAD4K1C2_9MUSC</name>
<dbReference type="Pfam" id="PF00335">
    <property type="entry name" value="Tetraspanin"/>
    <property type="match status" value="1"/>
</dbReference>
<dbReference type="CDD" id="cd03127">
    <property type="entry name" value="tetraspanin_LEL"/>
    <property type="match status" value="1"/>
</dbReference>
<sequence>MACRISFLKAILIVLNVLLSVRMRNISLITFTMGTVRSQLIGVTLIALSVFELNASSPGTFEHIAIVVQIFVGSFVVLSSFLGCFAAGRVSLGLIWSFVTCMLLLISLQIYIIAAAHSTNYVQRARTDFLALWADQRRSIERVAYLEHKVDLRCTKQRALLNCTILFQYSCCGQNGPQDYILQGGAYPLSCYRNRERVQSQLFGEGCLEAVEAHATDNVINGLIIKWLLLLFALISATHLGVTVRNKLRRERF</sequence>
<gene>
    <name evidence="6" type="ORF">KR093_008851</name>
</gene>
<feature type="transmembrane region" description="Helical" evidence="5">
    <location>
        <begin position="63"/>
        <end position="87"/>
    </location>
</feature>
<dbReference type="EMBL" id="JAJJHW010002585">
    <property type="protein sequence ID" value="KAH8371788.1"/>
    <property type="molecule type" value="Genomic_DNA"/>
</dbReference>
<dbReference type="InterPro" id="IPR018499">
    <property type="entry name" value="Tetraspanin/Peripherin"/>
</dbReference>
<evidence type="ECO:0008006" key="8">
    <source>
        <dbReference type="Google" id="ProtNLM"/>
    </source>
</evidence>
<evidence type="ECO:0000313" key="7">
    <source>
        <dbReference type="Proteomes" id="UP001200034"/>
    </source>
</evidence>
<dbReference type="PANTHER" id="PTHR19282:SF482">
    <property type="entry name" value="FI23944P1-RELATED"/>
    <property type="match status" value="1"/>
</dbReference>
<keyword evidence="4 5" id="KW-0472">Membrane</keyword>
<dbReference type="InterPro" id="IPR008952">
    <property type="entry name" value="Tetraspanin_EC2_sf"/>
</dbReference>
<proteinExistence type="predicted"/>
<dbReference type="PANTHER" id="PTHR19282">
    <property type="entry name" value="TETRASPANIN"/>
    <property type="match status" value="1"/>
</dbReference>
<dbReference type="AlphaFoldDB" id="A0AAD4K1C2"/>
<evidence type="ECO:0000256" key="2">
    <source>
        <dbReference type="ARBA" id="ARBA00022692"/>
    </source>
</evidence>
<comment type="subcellular location">
    <subcellularLocation>
        <location evidence="1">Membrane</location>
        <topology evidence="1">Multi-pass membrane protein</topology>
    </subcellularLocation>
</comment>
<protein>
    <recommendedName>
        <fullName evidence="8">Tetraspanin</fullName>
    </recommendedName>
</protein>
<comment type="caution">
    <text evidence="6">The sequence shown here is derived from an EMBL/GenBank/DDBJ whole genome shotgun (WGS) entry which is preliminary data.</text>
</comment>
<dbReference type="Gene3D" id="1.10.1450.10">
    <property type="entry name" value="Tetraspanin"/>
    <property type="match status" value="1"/>
</dbReference>
<accession>A0AAD4K1C2</accession>
<evidence type="ECO:0000256" key="1">
    <source>
        <dbReference type="ARBA" id="ARBA00004141"/>
    </source>
</evidence>
<reference evidence="6" key="1">
    <citation type="journal article" date="2021" name="Mol. Ecol. Resour.">
        <title>Phylogenomic analyses of the genus Drosophila reveals genomic signals of climate adaptation.</title>
        <authorList>
            <person name="Li F."/>
            <person name="Rane R.V."/>
            <person name="Luria V."/>
            <person name="Xiong Z."/>
            <person name="Chen J."/>
            <person name="Li Z."/>
            <person name="Catullo R.A."/>
            <person name="Griffin P.C."/>
            <person name="Schiffer M."/>
            <person name="Pearce S."/>
            <person name="Lee S.F."/>
            <person name="McElroy K."/>
            <person name="Stocker A."/>
            <person name="Shirriffs J."/>
            <person name="Cockerell F."/>
            <person name="Coppin C."/>
            <person name="Sgro C.M."/>
            <person name="Karger A."/>
            <person name="Cain J.W."/>
            <person name="Weber J.A."/>
            <person name="Santpere G."/>
            <person name="Kirschner M.W."/>
            <person name="Hoffmann A.A."/>
            <person name="Oakeshott J.G."/>
            <person name="Zhang G."/>
        </authorList>
    </citation>
    <scope>NUCLEOTIDE SEQUENCE</scope>
    <source>
        <strain evidence="6">BGI-SZ-2011g</strain>
    </source>
</reference>
<feature type="transmembrane region" description="Helical" evidence="5">
    <location>
        <begin position="28"/>
        <end position="51"/>
    </location>
</feature>
<keyword evidence="2 5" id="KW-0812">Transmembrane</keyword>
<evidence type="ECO:0000313" key="6">
    <source>
        <dbReference type="EMBL" id="KAH8371788.1"/>
    </source>
</evidence>
<dbReference type="GO" id="GO:0005886">
    <property type="term" value="C:plasma membrane"/>
    <property type="evidence" value="ECO:0007669"/>
    <property type="project" value="TreeGrafter"/>
</dbReference>
<evidence type="ECO:0000256" key="4">
    <source>
        <dbReference type="ARBA" id="ARBA00023136"/>
    </source>
</evidence>
<organism evidence="6 7">
    <name type="scientific">Drosophila rubida</name>
    <dbReference type="NCBI Taxonomy" id="30044"/>
    <lineage>
        <taxon>Eukaryota</taxon>
        <taxon>Metazoa</taxon>
        <taxon>Ecdysozoa</taxon>
        <taxon>Arthropoda</taxon>
        <taxon>Hexapoda</taxon>
        <taxon>Insecta</taxon>
        <taxon>Pterygota</taxon>
        <taxon>Neoptera</taxon>
        <taxon>Endopterygota</taxon>
        <taxon>Diptera</taxon>
        <taxon>Brachycera</taxon>
        <taxon>Muscomorpha</taxon>
        <taxon>Ephydroidea</taxon>
        <taxon>Drosophilidae</taxon>
        <taxon>Drosophila</taxon>
    </lineage>
</organism>